<dbReference type="InterPro" id="IPR052184">
    <property type="entry name" value="SDR_enzymes"/>
</dbReference>
<evidence type="ECO:0000313" key="3">
    <source>
        <dbReference type="EMBL" id="MCS5709304.1"/>
    </source>
</evidence>
<dbReference type="InterPro" id="IPR036291">
    <property type="entry name" value="NAD(P)-bd_dom_sf"/>
</dbReference>
<dbReference type="SUPFAM" id="SSF51735">
    <property type="entry name" value="NAD(P)-binding Rossmann-fold domains"/>
    <property type="match status" value="1"/>
</dbReference>
<dbReference type="Pfam" id="PF00106">
    <property type="entry name" value="adh_short"/>
    <property type="match status" value="1"/>
</dbReference>
<comment type="caution">
    <text evidence="2">The sequence shown here is derived from an EMBL/GenBank/DDBJ whole genome shotgun (WGS) entry which is preliminary data.</text>
</comment>
<sequence length="228" mass="25728">MTKAILITGCSRGIGLEFVKVYAQLGWQVYAIVRKSNPEFEKLVEKYSNIETITFDVTHFQAYEKLKKYFETKTIDVLINNAGIYGDQDQSIGNLNIDALQKVFMTNTFAPILMTQTVLDAILRGSTKTIVNITSRMGSIADNTSGQYYAYRSSKAALNAMMRSLQIDLQDKGVKVLVLHPGWVKTDMGGLNALIDTETSVKALYEVIEQAHKLPEMFYSYQKELLPW</sequence>
<dbReference type="RefSeq" id="WP_077065373.1">
    <property type="nucleotide sequence ID" value="NZ_LKHV02000001.1"/>
</dbReference>
<reference evidence="2" key="1">
    <citation type="submission" date="2015-09" db="EMBL/GenBank/DDBJ databases">
        <title>Draft Genome Sequences of Two Novel Amoeba-resistant Intranuclear Bacteria, Candidatus Berkiella cookevillensis and Candidatus Berkiella aquae.</title>
        <authorList>
            <person name="Mehari Y.T."/>
            <person name="Arivett B.A."/>
            <person name="Farone A.L."/>
            <person name="Gunderson J.H."/>
            <person name="Farone M.B."/>
        </authorList>
    </citation>
    <scope>NUCLEOTIDE SEQUENCE [LARGE SCALE GENOMIC DNA]</scope>
    <source>
        <strain evidence="2">CC99</strain>
    </source>
</reference>
<dbReference type="Proteomes" id="UP000051494">
    <property type="component" value="Unassembled WGS sequence"/>
</dbReference>
<keyword evidence="4" id="KW-1185">Reference proteome</keyword>
<accession>A0A0Q9YSQ0</accession>
<dbReference type="EMBL" id="LKHV02000001">
    <property type="protein sequence ID" value="MCS5709304.1"/>
    <property type="molecule type" value="Genomic_DNA"/>
</dbReference>
<dbReference type="GO" id="GO:0016616">
    <property type="term" value="F:oxidoreductase activity, acting on the CH-OH group of donors, NAD or NADP as acceptor"/>
    <property type="evidence" value="ECO:0007669"/>
    <property type="project" value="TreeGrafter"/>
</dbReference>
<dbReference type="PRINTS" id="PR00081">
    <property type="entry name" value="GDHRDH"/>
</dbReference>
<evidence type="ECO:0000256" key="1">
    <source>
        <dbReference type="RuleBase" id="RU000363"/>
    </source>
</evidence>
<dbReference type="Gene3D" id="3.40.50.720">
    <property type="entry name" value="NAD(P)-binding Rossmann-like Domain"/>
    <property type="match status" value="1"/>
</dbReference>
<organism evidence="2">
    <name type="scientific">Candidatus Berkiella cookevillensis</name>
    <dbReference type="NCBI Taxonomy" id="437022"/>
    <lineage>
        <taxon>Bacteria</taxon>
        <taxon>Pseudomonadati</taxon>
        <taxon>Pseudomonadota</taxon>
        <taxon>Gammaproteobacteria</taxon>
        <taxon>Candidatus Berkiellales</taxon>
        <taxon>Candidatus Berkiellaceae</taxon>
        <taxon>Candidatus Berkiella</taxon>
    </lineage>
</organism>
<evidence type="ECO:0000313" key="2">
    <source>
        <dbReference type="EMBL" id="KRG18952.1"/>
    </source>
</evidence>
<proteinExistence type="inferred from homology"/>
<gene>
    <name evidence="2" type="primary">csgA</name>
    <name evidence="2" type="ORF">CC99x_00940</name>
    <name evidence="3" type="ORF">CC99x_010345</name>
</gene>
<dbReference type="PRINTS" id="PR00080">
    <property type="entry name" value="SDRFAMILY"/>
</dbReference>
<dbReference type="PATRIC" id="fig|1590042.3.peg.961"/>
<reference evidence="3" key="3">
    <citation type="submission" date="2021-06" db="EMBL/GenBank/DDBJ databases">
        <title>Genomic Description and Analysis of Intracellular Bacteria, Candidatus Berkiella cookevillensis and Candidatus Berkiella aquae.</title>
        <authorList>
            <person name="Kidane D.T."/>
            <person name="Mehari Y.T."/>
            <person name="Rice F.C."/>
            <person name="Arivett B.A."/>
            <person name="Farone A.L."/>
            <person name="Berk S.G."/>
            <person name="Farone M.B."/>
        </authorList>
    </citation>
    <scope>NUCLEOTIDE SEQUENCE</scope>
    <source>
        <strain evidence="3">CC99</strain>
    </source>
</reference>
<name>A0A0Q9YSQ0_9GAMM</name>
<dbReference type="EMBL" id="LKHV01000004">
    <property type="protein sequence ID" value="KRG18952.1"/>
    <property type="molecule type" value="Genomic_DNA"/>
</dbReference>
<dbReference type="PANTHER" id="PTHR45458:SF1">
    <property type="entry name" value="SHORT CHAIN DEHYDROGENASE"/>
    <property type="match status" value="1"/>
</dbReference>
<comment type="similarity">
    <text evidence="1">Belongs to the short-chain dehydrogenases/reductases (SDR) family.</text>
</comment>
<dbReference type="InterPro" id="IPR002347">
    <property type="entry name" value="SDR_fam"/>
</dbReference>
<reference evidence="3" key="2">
    <citation type="journal article" date="2016" name="Genome Announc.">
        <title>Draft Genome Sequences of Two Novel Amoeba-Resistant Intranuclear Bacteria, 'Candidatus Berkiella cookevillensis' and 'Candidatus Berkiella aquae'.</title>
        <authorList>
            <person name="Mehari Y.T."/>
            <person name="Arivett B.A."/>
            <person name="Farone A.L."/>
            <person name="Gunderson J.H."/>
            <person name="Farone M.B."/>
        </authorList>
    </citation>
    <scope>NUCLEOTIDE SEQUENCE</scope>
    <source>
        <strain evidence="3">CC99</strain>
    </source>
</reference>
<dbReference type="OrthoDB" id="9810734at2"/>
<evidence type="ECO:0000313" key="4">
    <source>
        <dbReference type="Proteomes" id="UP000051494"/>
    </source>
</evidence>
<dbReference type="PANTHER" id="PTHR45458">
    <property type="entry name" value="SHORT-CHAIN DEHYDROGENASE/REDUCTASE SDR"/>
    <property type="match status" value="1"/>
</dbReference>
<dbReference type="CDD" id="cd05325">
    <property type="entry name" value="carb_red_sniffer_like_SDR_c"/>
    <property type="match status" value="1"/>
</dbReference>
<protein>
    <submittedName>
        <fullName evidence="2">C-factor</fullName>
    </submittedName>
    <submittedName>
        <fullName evidence="3">SDR family oxidoreductase</fullName>
    </submittedName>
</protein>
<dbReference type="STRING" id="437022.CC99x_00940"/>
<dbReference type="AlphaFoldDB" id="A0A0Q9YSQ0"/>